<accession>A0A975PCL9</accession>
<dbReference type="Pfam" id="PF00109">
    <property type="entry name" value="ketoacyl-synt"/>
    <property type="match status" value="1"/>
</dbReference>
<evidence type="ECO:0000256" key="8">
    <source>
        <dbReference type="ARBA" id="ARBA00023098"/>
    </source>
</evidence>
<dbReference type="InterPro" id="IPR020841">
    <property type="entry name" value="PKS_Beta-ketoAc_synthase_dom"/>
</dbReference>
<dbReference type="GO" id="GO:0004315">
    <property type="term" value="F:3-oxoacyl-[acyl-carrier-protein] synthase activity"/>
    <property type="evidence" value="ECO:0007669"/>
    <property type="project" value="UniProtKB-UniRule"/>
</dbReference>
<dbReference type="NCBIfam" id="NF005589">
    <property type="entry name" value="PRK07314.1"/>
    <property type="match status" value="1"/>
</dbReference>
<feature type="active site" description="For beta-ketoacyl synthase activity" evidence="15">
    <location>
        <position position="162"/>
    </location>
</feature>
<evidence type="ECO:0000256" key="7">
    <source>
        <dbReference type="ARBA" id="ARBA00022832"/>
    </source>
</evidence>
<comment type="catalytic activity">
    <reaction evidence="12 14">
        <text>(9Z)-hexadecenoyl-[ACP] + malonyl-[ACP] + H(+) = 3-oxo-(11Z)-octadecenoyl-[ACP] + holo-[ACP] + CO2</text>
        <dbReference type="Rhea" id="RHEA:55040"/>
        <dbReference type="Rhea" id="RHEA-COMP:9623"/>
        <dbReference type="Rhea" id="RHEA-COMP:9685"/>
        <dbReference type="Rhea" id="RHEA-COMP:10800"/>
        <dbReference type="Rhea" id="RHEA-COMP:14074"/>
        <dbReference type="ChEBI" id="CHEBI:15378"/>
        <dbReference type="ChEBI" id="CHEBI:16526"/>
        <dbReference type="ChEBI" id="CHEBI:64479"/>
        <dbReference type="ChEBI" id="CHEBI:78449"/>
        <dbReference type="ChEBI" id="CHEBI:83989"/>
        <dbReference type="ChEBI" id="CHEBI:138538"/>
        <dbReference type="EC" id="2.3.1.179"/>
    </reaction>
</comment>
<evidence type="ECO:0000256" key="5">
    <source>
        <dbReference type="ARBA" id="ARBA00022516"/>
    </source>
</evidence>
<dbReference type="PANTHER" id="PTHR11712:SF336">
    <property type="entry name" value="3-OXOACYL-[ACYL-CARRIER-PROTEIN] SYNTHASE, MITOCHONDRIAL"/>
    <property type="match status" value="1"/>
</dbReference>
<evidence type="ECO:0000256" key="10">
    <source>
        <dbReference type="ARBA" id="ARBA00023315"/>
    </source>
</evidence>
<dbReference type="PIRSF" id="PIRSF000447">
    <property type="entry name" value="KAS_II"/>
    <property type="match status" value="1"/>
</dbReference>
<dbReference type="EMBL" id="CP076456">
    <property type="protein sequence ID" value="QWQ35195.1"/>
    <property type="molecule type" value="Genomic_DNA"/>
</dbReference>
<evidence type="ECO:0000259" key="17">
    <source>
        <dbReference type="PROSITE" id="PS52004"/>
    </source>
</evidence>
<organism evidence="18 19">
    <name type="scientific">Arthrobacter sunyaminii</name>
    <dbReference type="NCBI Taxonomy" id="2816859"/>
    <lineage>
        <taxon>Bacteria</taxon>
        <taxon>Bacillati</taxon>
        <taxon>Actinomycetota</taxon>
        <taxon>Actinomycetes</taxon>
        <taxon>Micrococcales</taxon>
        <taxon>Micrococcaceae</taxon>
        <taxon>Arthrobacter</taxon>
    </lineage>
</organism>
<evidence type="ECO:0000313" key="18">
    <source>
        <dbReference type="EMBL" id="QWQ35195.1"/>
    </source>
</evidence>
<dbReference type="PANTHER" id="PTHR11712">
    <property type="entry name" value="POLYKETIDE SYNTHASE-RELATED"/>
    <property type="match status" value="1"/>
</dbReference>
<dbReference type="Gene3D" id="3.40.47.10">
    <property type="match status" value="2"/>
</dbReference>
<dbReference type="GO" id="GO:0005829">
    <property type="term" value="C:cytosol"/>
    <property type="evidence" value="ECO:0007669"/>
    <property type="project" value="TreeGrafter"/>
</dbReference>
<dbReference type="Proteomes" id="UP000680588">
    <property type="component" value="Chromosome"/>
</dbReference>
<evidence type="ECO:0000256" key="15">
    <source>
        <dbReference type="PIRSR" id="PIRSR000447-1"/>
    </source>
</evidence>
<dbReference type="NCBIfam" id="TIGR03150">
    <property type="entry name" value="fabF"/>
    <property type="match status" value="1"/>
</dbReference>
<evidence type="ECO:0000256" key="6">
    <source>
        <dbReference type="ARBA" id="ARBA00022679"/>
    </source>
</evidence>
<evidence type="ECO:0000256" key="1">
    <source>
        <dbReference type="ARBA" id="ARBA00005194"/>
    </source>
</evidence>
<evidence type="ECO:0000256" key="13">
    <source>
        <dbReference type="ARBA" id="ARBA00047659"/>
    </source>
</evidence>
<evidence type="ECO:0000256" key="2">
    <source>
        <dbReference type="ARBA" id="ARBA00008467"/>
    </source>
</evidence>
<protein>
    <recommendedName>
        <fullName evidence="4 14">3-oxoacyl-[acyl-carrier-protein] synthase 2</fullName>
        <ecNumber evidence="3 14">2.3.1.179</ecNumber>
    </recommendedName>
</protein>
<dbReference type="CDD" id="cd00834">
    <property type="entry name" value="KAS_I_II"/>
    <property type="match status" value="1"/>
</dbReference>
<evidence type="ECO:0000256" key="11">
    <source>
        <dbReference type="ARBA" id="ARBA00024006"/>
    </source>
</evidence>
<dbReference type="EC" id="2.3.1.179" evidence="3 14"/>
<evidence type="ECO:0000313" key="19">
    <source>
        <dbReference type="Proteomes" id="UP000680588"/>
    </source>
</evidence>
<evidence type="ECO:0000256" key="4">
    <source>
        <dbReference type="ARBA" id="ARBA00014657"/>
    </source>
</evidence>
<dbReference type="InterPro" id="IPR014030">
    <property type="entry name" value="Ketoacyl_synth_N"/>
</dbReference>
<feature type="domain" description="Ketosynthase family 3 (KS3)" evidence="17">
    <location>
        <begin position="2"/>
        <end position="410"/>
    </location>
</feature>
<comment type="catalytic activity">
    <reaction evidence="13 14">
        <text>a fatty acyl-[ACP] + malonyl-[ACP] + H(+) = a 3-oxoacyl-[ACP] + holo-[ACP] + CO2</text>
        <dbReference type="Rhea" id="RHEA:22836"/>
        <dbReference type="Rhea" id="RHEA-COMP:9623"/>
        <dbReference type="Rhea" id="RHEA-COMP:9685"/>
        <dbReference type="Rhea" id="RHEA-COMP:9916"/>
        <dbReference type="Rhea" id="RHEA-COMP:14125"/>
        <dbReference type="ChEBI" id="CHEBI:15378"/>
        <dbReference type="ChEBI" id="CHEBI:16526"/>
        <dbReference type="ChEBI" id="CHEBI:64479"/>
        <dbReference type="ChEBI" id="CHEBI:78449"/>
        <dbReference type="ChEBI" id="CHEBI:78776"/>
        <dbReference type="ChEBI" id="CHEBI:138651"/>
    </reaction>
</comment>
<reference evidence="18" key="1">
    <citation type="submission" date="2021-06" db="EMBL/GenBank/DDBJ databases">
        <title>Novel species in genus Arthrobacter.</title>
        <authorList>
            <person name="Zhang G."/>
        </authorList>
    </citation>
    <scope>NUCLEOTIDE SEQUENCE</scope>
    <source>
        <strain evidence="18">Zg-ZUI122</strain>
    </source>
</reference>
<keyword evidence="8" id="KW-0443">Lipid metabolism</keyword>
<name>A0A975PCL9_9MICC</name>
<dbReference type="AlphaFoldDB" id="A0A975PCL9"/>
<dbReference type="SUPFAM" id="SSF53901">
    <property type="entry name" value="Thiolase-like"/>
    <property type="match status" value="2"/>
</dbReference>
<dbReference type="KEGG" id="asun:KG104_11870"/>
<keyword evidence="7" id="KW-0276">Fatty acid metabolism</keyword>
<gene>
    <name evidence="18" type="primary">fabF</name>
    <name evidence="18" type="ORF">KG104_11870</name>
</gene>
<dbReference type="InterPro" id="IPR014031">
    <property type="entry name" value="Ketoacyl_synth_C"/>
</dbReference>
<comment type="function">
    <text evidence="11 14">Involved in the type II fatty acid elongation cycle. Catalyzes the elongation of a wide range of acyl-ACP by the addition of two carbons from malonyl-ACP to an acyl acceptor. Can efficiently catalyze the conversion of palmitoleoyl-ACP (cis-hexadec-9-enoyl-ACP) to cis-vaccenoyl-ACP (cis-octadec-11-enoyl-ACP), an essential step in the thermal regulation of fatty acid composition.</text>
</comment>
<keyword evidence="9 14" id="KW-0275">Fatty acid biosynthesis</keyword>
<dbReference type="RefSeq" id="WP_104053859.1">
    <property type="nucleotide sequence ID" value="NZ_CP076456.1"/>
</dbReference>
<comment type="similarity">
    <text evidence="2 14 16">Belongs to the thiolase-like superfamily. Beta-ketoacyl-ACP synthases family.</text>
</comment>
<dbReference type="InterPro" id="IPR017568">
    <property type="entry name" value="3-oxoacyl-ACP_synth-2"/>
</dbReference>
<dbReference type="InterPro" id="IPR000794">
    <property type="entry name" value="Beta-ketoacyl_synthase"/>
</dbReference>
<keyword evidence="10 14" id="KW-0012">Acyltransferase</keyword>
<sequence>MARKVVITGLGATTPIGGDVPTMWKNALKGVPGARTLEDDWVAQYSLPVTFAARVSTPATDILSRVEAKRMDPSTQFAVVSAREAWADSGIEDVDHDRLAVSFATGIGGVWTLLDAWDTLREKGPRRVLPMTVPMLMPNGPAAAVSLDLGARAGAHTPVSACASGTEALHQGLELIRSGKADVVVCGGAEAAIHPMPMAAFASMQALSKRNDDPERASRPYDKDRDGFVMGEGAGALVLEAEEHALARGARIYAELAGTAVTADAYHITAPDPEGLGATRALKAALYDARAQAEDVVHVNAHATSTPVGDKPEYTALKAALGSHVDNVAVSATKSQTGHLLGASGAVEAVMTAMAVYDRQAPATINLDNQDPEIPLDVVTSARTLPGGDIVVLSNSFGFGGHNAVIALRSY</sequence>
<evidence type="ECO:0000256" key="12">
    <source>
        <dbReference type="ARBA" id="ARBA00047318"/>
    </source>
</evidence>
<evidence type="ECO:0000256" key="9">
    <source>
        <dbReference type="ARBA" id="ARBA00023160"/>
    </source>
</evidence>
<dbReference type="Pfam" id="PF02801">
    <property type="entry name" value="Ketoacyl-synt_C"/>
    <property type="match status" value="1"/>
</dbReference>
<evidence type="ECO:0000256" key="14">
    <source>
        <dbReference type="PIRNR" id="PIRNR000447"/>
    </source>
</evidence>
<dbReference type="InterPro" id="IPR016039">
    <property type="entry name" value="Thiolase-like"/>
</dbReference>
<dbReference type="PROSITE" id="PS52004">
    <property type="entry name" value="KS3_2"/>
    <property type="match status" value="1"/>
</dbReference>
<dbReference type="FunFam" id="3.40.47.10:FF:000018">
    <property type="entry name" value="3-oxoacyl-[acyl-carrier-protein] synthase 2"/>
    <property type="match status" value="1"/>
</dbReference>
<keyword evidence="5 14" id="KW-0444">Lipid biosynthesis</keyword>
<comment type="pathway">
    <text evidence="1 14">Lipid metabolism; fatty acid biosynthesis.</text>
</comment>
<evidence type="ECO:0000256" key="3">
    <source>
        <dbReference type="ARBA" id="ARBA00012356"/>
    </source>
</evidence>
<dbReference type="GO" id="GO:0006633">
    <property type="term" value="P:fatty acid biosynthetic process"/>
    <property type="evidence" value="ECO:0007669"/>
    <property type="project" value="UniProtKB-UniRule"/>
</dbReference>
<proteinExistence type="inferred from homology"/>
<dbReference type="SMART" id="SM00825">
    <property type="entry name" value="PKS_KS"/>
    <property type="match status" value="1"/>
</dbReference>
<evidence type="ECO:0000256" key="16">
    <source>
        <dbReference type="RuleBase" id="RU003694"/>
    </source>
</evidence>
<keyword evidence="19" id="KW-1185">Reference proteome</keyword>
<keyword evidence="6 14" id="KW-0808">Transferase</keyword>